<evidence type="ECO:0000313" key="2">
    <source>
        <dbReference type="EMBL" id="KAG9320411.1"/>
    </source>
</evidence>
<protein>
    <submittedName>
        <fullName evidence="2">Uncharacterized protein</fullName>
    </submittedName>
</protein>
<sequence>MSLFKLSNKNKTASAASSVVSTPAQTPRSSMQEQQPAQATKMTRDQALEKIMKKTYGGVLTGPFIQ</sequence>
<evidence type="ECO:0000313" key="3">
    <source>
        <dbReference type="Proteomes" id="UP000717515"/>
    </source>
</evidence>
<dbReference type="Proteomes" id="UP000717515">
    <property type="component" value="Unassembled WGS sequence"/>
</dbReference>
<feature type="compositionally biased region" description="Low complexity" evidence="1">
    <location>
        <begin position="7"/>
        <end position="22"/>
    </location>
</feature>
<dbReference type="EMBL" id="JAIFTL010000293">
    <property type="protein sequence ID" value="KAG9320411.1"/>
    <property type="molecule type" value="Genomic_DNA"/>
</dbReference>
<dbReference type="AlphaFoldDB" id="A0A9P8A0U6"/>
<proteinExistence type="predicted"/>
<gene>
    <name evidence="2" type="ORF">KVV02_008351</name>
</gene>
<comment type="caution">
    <text evidence="2">The sequence shown here is derived from an EMBL/GenBank/DDBJ whole genome shotgun (WGS) entry which is preliminary data.</text>
</comment>
<feature type="compositionally biased region" description="Polar residues" evidence="1">
    <location>
        <begin position="23"/>
        <end position="41"/>
    </location>
</feature>
<reference evidence="2" key="1">
    <citation type="submission" date="2021-07" db="EMBL/GenBank/DDBJ databases">
        <title>Draft genome of Mortierella alpina, strain LL118, isolated from an aspen leaf litter sample.</title>
        <authorList>
            <person name="Yang S."/>
            <person name="Vinatzer B.A."/>
        </authorList>
    </citation>
    <scope>NUCLEOTIDE SEQUENCE</scope>
    <source>
        <strain evidence="2">LL118</strain>
    </source>
</reference>
<evidence type="ECO:0000256" key="1">
    <source>
        <dbReference type="SAM" id="MobiDB-lite"/>
    </source>
</evidence>
<name>A0A9P8A0U6_MORAP</name>
<organism evidence="2 3">
    <name type="scientific">Mortierella alpina</name>
    <name type="common">Oleaginous fungus</name>
    <name type="synonym">Mortierella renispora</name>
    <dbReference type="NCBI Taxonomy" id="64518"/>
    <lineage>
        <taxon>Eukaryota</taxon>
        <taxon>Fungi</taxon>
        <taxon>Fungi incertae sedis</taxon>
        <taxon>Mucoromycota</taxon>
        <taxon>Mortierellomycotina</taxon>
        <taxon>Mortierellomycetes</taxon>
        <taxon>Mortierellales</taxon>
        <taxon>Mortierellaceae</taxon>
        <taxon>Mortierella</taxon>
    </lineage>
</organism>
<feature type="region of interest" description="Disordered" evidence="1">
    <location>
        <begin position="1"/>
        <end position="44"/>
    </location>
</feature>
<accession>A0A9P8A0U6</accession>